<proteinExistence type="predicted"/>
<evidence type="ECO:0000313" key="2">
    <source>
        <dbReference type="Proteomes" id="UP000095544"/>
    </source>
</evidence>
<name>A0A174MMA0_9FIRM</name>
<dbReference type="OrthoDB" id="49627at2"/>
<gene>
    <name evidence="1" type="ORF">ERS852491_04967</name>
</gene>
<sequence>MAYKKELWAEAKKKCRLSEEDIRMAKEMGLNPKSLIKNIPSPKEQWKAPVKVWIRDMYETRQRKAALKKRRKEAGKSQDSVD</sequence>
<dbReference type="AlphaFoldDB" id="A0A174MMA0"/>
<protein>
    <submittedName>
        <fullName evidence="1">Uncharacterized protein</fullName>
    </submittedName>
</protein>
<dbReference type="STRING" id="39482.ERS852491_04967"/>
<dbReference type="RefSeq" id="WP_050640594.1">
    <property type="nucleotide sequence ID" value="NZ_CABKUE010000008.1"/>
</dbReference>
<dbReference type="Proteomes" id="UP000095544">
    <property type="component" value="Unassembled WGS sequence"/>
</dbReference>
<evidence type="ECO:0000313" key="1">
    <source>
        <dbReference type="EMBL" id="CUP36486.1"/>
    </source>
</evidence>
<dbReference type="EMBL" id="CYZU01000090">
    <property type="protein sequence ID" value="CUP36486.1"/>
    <property type="molecule type" value="Genomic_DNA"/>
</dbReference>
<reference evidence="1 2" key="1">
    <citation type="submission" date="2015-09" db="EMBL/GenBank/DDBJ databases">
        <authorList>
            <consortium name="Pathogen Informatics"/>
        </authorList>
    </citation>
    <scope>NUCLEOTIDE SEQUENCE [LARGE SCALE GENOMIC DNA]</scope>
    <source>
        <strain evidence="1 2">2789STDY5834876</strain>
    </source>
</reference>
<accession>A0A174MMA0</accession>
<organism evidence="1 2">
    <name type="scientific">Faecalicatena contorta</name>
    <dbReference type="NCBI Taxonomy" id="39482"/>
    <lineage>
        <taxon>Bacteria</taxon>
        <taxon>Bacillati</taxon>
        <taxon>Bacillota</taxon>
        <taxon>Clostridia</taxon>
        <taxon>Lachnospirales</taxon>
        <taxon>Lachnospiraceae</taxon>
        <taxon>Faecalicatena</taxon>
    </lineage>
</organism>